<comment type="pathway">
    <text evidence="1">Protein modification; protein glycosylation.</text>
</comment>
<sequence>MKQLWIVLVTVLFISGCASEPEPESFDSVLYDGRPIDTLTSELAPLTEKEAITRGDLALSSGNTDLALYEYIRSLEFEDAKYQDQSLYTIGRIHYSRGNFALSEKAYLMSVEYNPNNAKVLEHLGAMYTKQGNIEQGRSYFFRSVNADQVRLSNTDVFDGDELTVAGIDDLQVDNSSPALAYMGLGVLYDVEANHEIAKAFLHKALKIKPGSVKALINLGYSYYMNGEYNDAQRFTLAALEKSPNNENALNNLALIYLGKGEIKRAINVFMRHMDAAEALNNVGYFLILQGKPDKAIPYLEQAIDKKPSYYKVANENLERAVAEVRANKPKDTEPES</sequence>
<keyword evidence="8" id="KW-1185">Reference proteome</keyword>
<dbReference type="InterPro" id="IPR011990">
    <property type="entry name" value="TPR-like_helical_dom_sf"/>
</dbReference>
<evidence type="ECO:0000313" key="7">
    <source>
        <dbReference type="EMBL" id="MFA0567387.1"/>
    </source>
</evidence>
<dbReference type="Pfam" id="PF07719">
    <property type="entry name" value="TPR_2"/>
    <property type="match status" value="1"/>
</dbReference>
<organism evidence="7 8">
    <name type="scientific">Vibrio gallaecicus</name>
    <dbReference type="NCBI Taxonomy" id="552386"/>
    <lineage>
        <taxon>Bacteria</taxon>
        <taxon>Pseudomonadati</taxon>
        <taxon>Pseudomonadota</taxon>
        <taxon>Gammaproteobacteria</taxon>
        <taxon>Vibrionales</taxon>
        <taxon>Vibrionaceae</taxon>
        <taxon>Vibrio</taxon>
    </lineage>
</organism>
<dbReference type="SUPFAM" id="SSF48452">
    <property type="entry name" value="TPR-like"/>
    <property type="match status" value="1"/>
</dbReference>
<evidence type="ECO:0000313" key="8">
    <source>
        <dbReference type="Proteomes" id="UP001570417"/>
    </source>
</evidence>
<dbReference type="PANTHER" id="PTHR44835">
    <property type="entry name" value="UDP-N-ACETYLGLUCOSAMINE--PEPTIDE N-ACETYLGLUCOSAMINYLTRANSFERASE SPINDLY-RELATED"/>
    <property type="match status" value="1"/>
</dbReference>
<feature type="repeat" description="TPR" evidence="6">
    <location>
        <begin position="118"/>
        <end position="151"/>
    </location>
</feature>
<feature type="repeat" description="TPR" evidence="6">
    <location>
        <begin position="179"/>
        <end position="212"/>
    </location>
</feature>
<dbReference type="Proteomes" id="UP001570417">
    <property type="component" value="Unassembled WGS sequence"/>
</dbReference>
<accession>A0ABV4N890</accession>
<dbReference type="Gene3D" id="1.25.40.10">
    <property type="entry name" value="Tetratricopeptide repeat domain"/>
    <property type="match status" value="3"/>
</dbReference>
<dbReference type="InterPro" id="IPR019734">
    <property type="entry name" value="TPR_rpt"/>
</dbReference>
<evidence type="ECO:0000256" key="1">
    <source>
        <dbReference type="ARBA" id="ARBA00004922"/>
    </source>
</evidence>
<dbReference type="InterPro" id="IPR013105">
    <property type="entry name" value="TPR_2"/>
</dbReference>
<feature type="repeat" description="TPR" evidence="6">
    <location>
        <begin position="213"/>
        <end position="246"/>
    </location>
</feature>
<evidence type="ECO:0000256" key="2">
    <source>
        <dbReference type="ARBA" id="ARBA00022676"/>
    </source>
</evidence>
<keyword evidence="4" id="KW-0677">Repeat</keyword>
<dbReference type="Pfam" id="PF13432">
    <property type="entry name" value="TPR_16"/>
    <property type="match status" value="1"/>
</dbReference>
<gene>
    <name evidence="7" type="ORF">AB4566_03785</name>
</gene>
<dbReference type="SMART" id="SM00028">
    <property type="entry name" value="TPR"/>
    <property type="match status" value="5"/>
</dbReference>
<dbReference type="PANTHER" id="PTHR44835:SF1">
    <property type="entry name" value="PROTEIN O-GLCNAC TRANSFERASE"/>
    <property type="match status" value="1"/>
</dbReference>
<dbReference type="RefSeq" id="WP_372264948.1">
    <property type="nucleotide sequence ID" value="NZ_JBFRUW010000005.1"/>
</dbReference>
<evidence type="ECO:0000256" key="5">
    <source>
        <dbReference type="ARBA" id="ARBA00022803"/>
    </source>
</evidence>
<dbReference type="PROSITE" id="PS50005">
    <property type="entry name" value="TPR"/>
    <property type="match status" value="5"/>
</dbReference>
<dbReference type="PROSITE" id="PS51257">
    <property type="entry name" value="PROKAR_LIPOPROTEIN"/>
    <property type="match status" value="1"/>
</dbReference>
<evidence type="ECO:0000256" key="3">
    <source>
        <dbReference type="ARBA" id="ARBA00022679"/>
    </source>
</evidence>
<dbReference type="Pfam" id="PF13181">
    <property type="entry name" value="TPR_8"/>
    <property type="match status" value="3"/>
</dbReference>
<comment type="caution">
    <text evidence="7">The sequence shown here is derived from an EMBL/GenBank/DDBJ whole genome shotgun (WGS) entry which is preliminary data.</text>
</comment>
<reference evidence="7 8" key="1">
    <citation type="journal article" date="2024" name="ISME J.">
        <title>Tailless and filamentous prophages are predominant in marine Vibrio.</title>
        <authorList>
            <person name="Steensen K."/>
            <person name="Seneca J."/>
            <person name="Bartlau N."/>
            <person name="Yu X.A."/>
            <person name="Hussain F.A."/>
            <person name="Polz M.F."/>
        </authorList>
    </citation>
    <scope>NUCLEOTIDE SEQUENCE [LARGE SCALE GENOMIC DNA]</scope>
    <source>
        <strain evidence="7 8">10N.222.51.A1</strain>
    </source>
</reference>
<feature type="repeat" description="TPR" evidence="6">
    <location>
        <begin position="277"/>
        <end position="310"/>
    </location>
</feature>
<dbReference type="InterPro" id="IPR051939">
    <property type="entry name" value="Glycosyltr_41/O-GlcNAc_trsf"/>
</dbReference>
<evidence type="ECO:0000256" key="4">
    <source>
        <dbReference type="ARBA" id="ARBA00022737"/>
    </source>
</evidence>
<name>A0ABV4N890_9VIBR</name>
<keyword evidence="2" id="KW-0328">Glycosyltransferase</keyword>
<dbReference type="EMBL" id="JBFRUW010000005">
    <property type="protein sequence ID" value="MFA0567387.1"/>
    <property type="molecule type" value="Genomic_DNA"/>
</dbReference>
<proteinExistence type="predicted"/>
<keyword evidence="5 6" id="KW-0802">TPR repeat</keyword>
<feature type="repeat" description="TPR" evidence="6">
    <location>
        <begin position="84"/>
        <end position="117"/>
    </location>
</feature>
<keyword evidence="3" id="KW-0808">Transferase</keyword>
<evidence type="ECO:0000256" key="6">
    <source>
        <dbReference type="PROSITE-ProRule" id="PRU00339"/>
    </source>
</evidence>
<protein>
    <submittedName>
        <fullName evidence="7">Tetratricopeptide repeat protein</fullName>
    </submittedName>
</protein>